<accession>A0A2T0K643</accession>
<reference evidence="2 3" key="1">
    <citation type="submission" date="2018-03" db="EMBL/GenBank/DDBJ databases">
        <title>Genomic Encyclopedia of Archaeal and Bacterial Type Strains, Phase II (KMG-II): from individual species to whole genera.</title>
        <authorList>
            <person name="Goeker M."/>
        </authorList>
    </citation>
    <scope>NUCLEOTIDE SEQUENCE [LARGE SCALE GENOMIC DNA]</scope>
    <source>
        <strain evidence="2 3">DSM 43146</strain>
    </source>
</reference>
<proteinExistence type="predicted"/>
<evidence type="ECO:0000313" key="3">
    <source>
        <dbReference type="Proteomes" id="UP000239415"/>
    </source>
</evidence>
<feature type="region of interest" description="Disordered" evidence="1">
    <location>
        <begin position="24"/>
        <end position="71"/>
    </location>
</feature>
<gene>
    <name evidence="2" type="ORF">CLV67_113289</name>
</gene>
<dbReference type="EMBL" id="PVMZ01000013">
    <property type="protein sequence ID" value="PRX18452.1"/>
    <property type="molecule type" value="Genomic_DNA"/>
</dbReference>
<dbReference type="Proteomes" id="UP000239415">
    <property type="component" value="Unassembled WGS sequence"/>
</dbReference>
<protein>
    <submittedName>
        <fullName evidence="2">Uncharacterized protein</fullName>
    </submittedName>
</protein>
<comment type="caution">
    <text evidence="2">The sequence shown here is derived from an EMBL/GenBank/DDBJ whole genome shotgun (WGS) entry which is preliminary data.</text>
</comment>
<evidence type="ECO:0000313" key="2">
    <source>
        <dbReference type="EMBL" id="PRX18452.1"/>
    </source>
</evidence>
<keyword evidence="3" id="KW-1185">Reference proteome</keyword>
<feature type="compositionally biased region" description="Low complexity" evidence="1">
    <location>
        <begin position="60"/>
        <end position="71"/>
    </location>
</feature>
<dbReference type="AlphaFoldDB" id="A0A2T0K643"/>
<evidence type="ECO:0000256" key="1">
    <source>
        <dbReference type="SAM" id="MobiDB-lite"/>
    </source>
</evidence>
<name>A0A2T0K643_9ACTN</name>
<sequence>MFVNTRARLPGHFDRFTFQTTAADRRPGSGRVQPTTFGNLARPTPARPYLSAWTYPPDTSSPRPAARSRVS</sequence>
<organism evidence="2 3">
    <name type="scientific">Actinoplanes italicus</name>
    <dbReference type="NCBI Taxonomy" id="113567"/>
    <lineage>
        <taxon>Bacteria</taxon>
        <taxon>Bacillati</taxon>
        <taxon>Actinomycetota</taxon>
        <taxon>Actinomycetes</taxon>
        <taxon>Micromonosporales</taxon>
        <taxon>Micromonosporaceae</taxon>
        <taxon>Actinoplanes</taxon>
    </lineage>
</organism>